<proteinExistence type="predicted"/>
<organism evidence="2">
    <name type="scientific">uncultured Synechococcales cyanobacterium</name>
    <dbReference type="NCBI Taxonomy" id="1936017"/>
    <lineage>
        <taxon>Bacteria</taxon>
        <taxon>Bacillati</taxon>
        <taxon>Cyanobacteriota</taxon>
        <taxon>Cyanophyceae</taxon>
        <taxon>Synechococcales</taxon>
        <taxon>environmental samples</taxon>
    </lineage>
</organism>
<gene>
    <name evidence="2" type="ORF">AVDCRST_MAG81-2269</name>
</gene>
<protein>
    <submittedName>
        <fullName evidence="2">Uncharacterized protein</fullName>
    </submittedName>
</protein>
<accession>A0A6J4VFB0</accession>
<evidence type="ECO:0000313" key="2">
    <source>
        <dbReference type="EMBL" id="CAA9576181.1"/>
    </source>
</evidence>
<sequence>MRKREGIELRNKPHSWMPTWFATRKATPKKPKVMALEGPPGSKTVAHHYGRVGNSGGPIDSSRVGVGWHNRQTGRKPNGLWEVGCPHSSEEME</sequence>
<reference evidence="2" key="1">
    <citation type="submission" date="2020-02" db="EMBL/GenBank/DDBJ databases">
        <authorList>
            <person name="Meier V. D."/>
        </authorList>
    </citation>
    <scope>NUCLEOTIDE SEQUENCE</scope>
    <source>
        <strain evidence="2">AVDCRST_MAG81</strain>
    </source>
</reference>
<name>A0A6J4VFB0_9CYAN</name>
<dbReference type="EMBL" id="CADCWO010000125">
    <property type="protein sequence ID" value="CAA9576181.1"/>
    <property type="molecule type" value="Genomic_DNA"/>
</dbReference>
<dbReference type="AlphaFoldDB" id="A0A6J4VFB0"/>
<evidence type="ECO:0000256" key="1">
    <source>
        <dbReference type="SAM" id="MobiDB-lite"/>
    </source>
</evidence>
<feature type="region of interest" description="Disordered" evidence="1">
    <location>
        <begin position="27"/>
        <end position="93"/>
    </location>
</feature>